<evidence type="ECO:0000313" key="2">
    <source>
        <dbReference type="Proteomes" id="UP000198211"/>
    </source>
</evidence>
<protein>
    <submittedName>
        <fullName evidence="1">Neutral zinc metallopeptidase</fullName>
    </submittedName>
</protein>
<gene>
    <name evidence="1" type="ORF">PHMEG_00033340</name>
</gene>
<organism evidence="1 2">
    <name type="scientific">Phytophthora megakarya</name>
    <dbReference type="NCBI Taxonomy" id="4795"/>
    <lineage>
        <taxon>Eukaryota</taxon>
        <taxon>Sar</taxon>
        <taxon>Stramenopiles</taxon>
        <taxon>Oomycota</taxon>
        <taxon>Peronosporomycetes</taxon>
        <taxon>Peronosporales</taxon>
        <taxon>Peronosporaceae</taxon>
        <taxon>Phytophthora</taxon>
    </lineage>
</organism>
<feature type="non-terminal residue" evidence="1">
    <location>
        <position position="1"/>
    </location>
</feature>
<accession>A0A225UTG7</accession>
<dbReference type="PANTHER" id="PTHR35606:SF4">
    <property type="entry name" value="CELLULOSE-BINDING FAMILY II PROTEIN"/>
    <property type="match status" value="1"/>
</dbReference>
<proteinExistence type="predicted"/>
<dbReference type="AlphaFoldDB" id="A0A225UTG7"/>
<dbReference type="OrthoDB" id="114075at2759"/>
<reference evidence="2" key="1">
    <citation type="submission" date="2017-03" db="EMBL/GenBank/DDBJ databases">
        <title>Phytopthora megakarya and P. palmivora, two closely related causual agents of cacao black pod achieved similar genome size and gene model numbers by different mechanisms.</title>
        <authorList>
            <person name="Ali S."/>
            <person name="Shao J."/>
            <person name="Larry D.J."/>
            <person name="Kronmiller B."/>
            <person name="Shen D."/>
            <person name="Strem M.D."/>
            <person name="Melnick R.L."/>
            <person name="Guiltinan M.J."/>
            <person name="Tyler B.M."/>
            <person name="Meinhardt L.W."/>
            <person name="Bailey B.A."/>
        </authorList>
    </citation>
    <scope>NUCLEOTIDE SEQUENCE [LARGE SCALE GENOMIC DNA]</scope>
    <source>
        <strain evidence="2">zdho120</strain>
    </source>
</reference>
<dbReference type="STRING" id="4795.A0A225UTG7"/>
<name>A0A225UTG7_9STRA</name>
<dbReference type="Proteomes" id="UP000198211">
    <property type="component" value="Unassembled WGS sequence"/>
</dbReference>
<dbReference type="SUPFAM" id="SSF55486">
    <property type="entry name" value="Metalloproteases ('zincins'), catalytic domain"/>
    <property type="match status" value="1"/>
</dbReference>
<dbReference type="EMBL" id="NBNE01011680">
    <property type="protein sequence ID" value="OWY96400.1"/>
    <property type="molecule type" value="Genomic_DNA"/>
</dbReference>
<comment type="caution">
    <text evidence="1">The sequence shown here is derived from an EMBL/GenBank/DDBJ whole genome shotgun (WGS) entry which is preliminary data.</text>
</comment>
<sequence length="127" mass="14446">PRCPQACYKFYDNGIKGWTDTSACKGEPFDLSLWPKQGLAGGFGYDWGQEVNLDNMVQTIDQEILHIVAHEIGHGFGLPDFYEPQDKPTEKFPPAIMMAGSAMEITDSDGWMLRRAYESIMDRYNFK</sequence>
<keyword evidence="2" id="KW-1185">Reference proteome</keyword>
<evidence type="ECO:0000313" key="1">
    <source>
        <dbReference type="EMBL" id="OWY96400.1"/>
    </source>
</evidence>
<dbReference type="PANTHER" id="PTHR35606">
    <property type="entry name" value="CELLULOSE-BINDING FAMILY II PROTEIN"/>
    <property type="match status" value="1"/>
</dbReference>